<dbReference type="PANTHER" id="PTHR43242:SF1">
    <property type="entry name" value="NAD(P)-BINDING ROSSMANN-FOLD SUPERFAMILY PROTEIN"/>
    <property type="match status" value="1"/>
</dbReference>
<dbReference type="EMBL" id="CP026993">
    <property type="protein sequence ID" value="QLH02204.1"/>
    <property type="molecule type" value="Genomic_DNA"/>
</dbReference>
<dbReference type="GeneID" id="56058487"/>
<gene>
    <name evidence="2" type="ORF">C5F47_00710</name>
</gene>
<evidence type="ECO:0000313" key="3">
    <source>
        <dbReference type="Proteomes" id="UP000509771"/>
    </source>
</evidence>
<dbReference type="InterPro" id="IPR036291">
    <property type="entry name" value="NAD(P)-bd_dom_sf"/>
</dbReference>
<evidence type="ECO:0000259" key="1">
    <source>
        <dbReference type="Pfam" id="PF04321"/>
    </source>
</evidence>
<dbReference type="Proteomes" id="UP000509771">
    <property type="component" value="Chromosome"/>
</dbReference>
<reference evidence="2 3" key="1">
    <citation type="submission" date="2018-02" db="EMBL/GenBank/DDBJ databases">
        <title>Complete genome of Nitrosopumilus cobalaminigenes HCA1.</title>
        <authorList>
            <person name="Qin W."/>
            <person name="Zheng Y."/>
            <person name="Stahl D.A."/>
        </authorList>
    </citation>
    <scope>NUCLEOTIDE SEQUENCE [LARGE SCALE GENOMIC DNA]</scope>
    <source>
        <strain evidence="2 3">HCA1</strain>
    </source>
</reference>
<dbReference type="Pfam" id="PF04321">
    <property type="entry name" value="RmlD_sub_bind"/>
    <property type="match status" value="1"/>
</dbReference>
<dbReference type="OrthoDB" id="4907at2157"/>
<dbReference type="PANTHER" id="PTHR43242">
    <property type="entry name" value="NAD(P)-BINDING ROSSMANN-FOLD SUPERFAMILY PROTEIN"/>
    <property type="match status" value="1"/>
</dbReference>
<dbReference type="SUPFAM" id="SSF51735">
    <property type="entry name" value="NAD(P)-binding Rossmann-fold domains"/>
    <property type="match status" value="1"/>
</dbReference>
<proteinExistence type="predicted"/>
<name>A0A7D5R506_9ARCH</name>
<accession>A0A7D5R506</accession>
<dbReference type="Gene3D" id="3.40.50.720">
    <property type="entry name" value="NAD(P)-binding Rossmann-like Domain"/>
    <property type="match status" value="1"/>
</dbReference>
<feature type="domain" description="RmlD-like substrate binding" evidence="1">
    <location>
        <begin position="1"/>
        <end position="147"/>
    </location>
</feature>
<protein>
    <submittedName>
        <fullName evidence="2">NAD(P)-dependent oxidoreductase</fullName>
    </submittedName>
</protein>
<dbReference type="AlphaFoldDB" id="A0A7D5R506"/>
<organism evidence="2 3">
    <name type="scientific">Nitrosopumilus cobalaminigenes</name>
    <dbReference type="NCBI Taxonomy" id="1470066"/>
    <lineage>
        <taxon>Archaea</taxon>
        <taxon>Nitrososphaerota</taxon>
        <taxon>Nitrososphaeria</taxon>
        <taxon>Nitrosopumilales</taxon>
        <taxon>Nitrosopumilaceae</taxon>
        <taxon>Nitrosopumilus</taxon>
    </lineage>
</organism>
<dbReference type="KEGG" id="ncl:C5F47_00710"/>
<dbReference type="RefSeq" id="WP_179361034.1">
    <property type="nucleotide sequence ID" value="NZ_CP026993.1"/>
</dbReference>
<evidence type="ECO:0000313" key="2">
    <source>
        <dbReference type="EMBL" id="QLH02204.1"/>
    </source>
</evidence>
<sequence length="239" mass="27332">MTVLITGGENSLSLELKKIYSNALIPTKELDLSNKANIESFFKKNKFDTIIHNESLLNVRLCEDEKELALKVNVTHTKNLVDVLQNKNCNIQFLHISTPCIFDGFDGMYAESSPAKPVNFYGQTRLMAEKEVSKLSNYSILRTNYVSKEKWPYPKAFSDRFGTYLFPKQVAQGIYDIQTDGKKGIIHIVGDRKISMFELAKIMTPEIQSMTIDDYFGPPLTMDMSLDSKKWKKYTISIE</sequence>
<dbReference type="InterPro" id="IPR029903">
    <property type="entry name" value="RmlD-like-bd"/>
</dbReference>
<keyword evidence="3" id="KW-1185">Reference proteome</keyword>